<evidence type="ECO:0000313" key="3">
    <source>
        <dbReference type="Proteomes" id="UP000188324"/>
    </source>
</evidence>
<dbReference type="KEGG" id="tfl:RPIT_00280"/>
<feature type="domain" description="DUF6966" evidence="1">
    <location>
        <begin position="27"/>
        <end position="80"/>
    </location>
</feature>
<dbReference type="EMBL" id="CP019605">
    <property type="protein sequence ID" value="AQP43447.1"/>
    <property type="molecule type" value="Genomic_DNA"/>
</dbReference>
<dbReference type="Proteomes" id="UP000188324">
    <property type="component" value="Chromosome"/>
</dbReference>
<dbReference type="OrthoDB" id="5197512at2"/>
<dbReference type="InterPro" id="IPR054239">
    <property type="entry name" value="DUF6966"/>
</dbReference>
<gene>
    <name evidence="2" type="ORF">RPIT_00280</name>
</gene>
<sequence length="111" mass="12207">MTNDQDVQARTASFLAHAREVEAILQEAGEVKWLQWISRAIADVEASRVAGFELVLAGFRGGMGSFNDFVIHPLNGHTVTRDAVEQVNDRLRREASAAVADARFVTRALGR</sequence>
<reference evidence="2 3" key="1">
    <citation type="journal article" date="2016" name="Int. J. Syst. Evol. Microbiol.">
        <title>Tessaracoccus flavus sp. nov., isolated from the drainage system of a lindane-producing factory.</title>
        <authorList>
            <person name="Kumari R."/>
            <person name="Singh P."/>
            <person name="Schumann P."/>
            <person name="Lal R."/>
        </authorList>
    </citation>
    <scope>NUCLEOTIDE SEQUENCE [LARGE SCALE GENOMIC DNA]</scope>
    <source>
        <strain evidence="2 3">RP1T</strain>
    </source>
</reference>
<dbReference type="AlphaFoldDB" id="A0A1Q2CBG6"/>
<dbReference type="RefSeq" id="WP_077339373.1">
    <property type="nucleotide sequence ID" value="NZ_CP019605.1"/>
</dbReference>
<keyword evidence="3" id="KW-1185">Reference proteome</keyword>
<accession>A0A1Q2CBG6</accession>
<protein>
    <recommendedName>
        <fullName evidence="1">DUF6966 domain-containing protein</fullName>
    </recommendedName>
</protein>
<proteinExistence type="predicted"/>
<name>A0A1Q2CBG6_9ACTN</name>
<dbReference type="Pfam" id="PF22294">
    <property type="entry name" value="DUF6966"/>
    <property type="match status" value="1"/>
</dbReference>
<organism evidence="2 3">
    <name type="scientific">Tessaracoccus flavus</name>
    <dbReference type="NCBI Taxonomy" id="1610493"/>
    <lineage>
        <taxon>Bacteria</taxon>
        <taxon>Bacillati</taxon>
        <taxon>Actinomycetota</taxon>
        <taxon>Actinomycetes</taxon>
        <taxon>Propionibacteriales</taxon>
        <taxon>Propionibacteriaceae</taxon>
        <taxon>Tessaracoccus</taxon>
    </lineage>
</organism>
<evidence type="ECO:0000259" key="1">
    <source>
        <dbReference type="Pfam" id="PF22294"/>
    </source>
</evidence>
<evidence type="ECO:0000313" key="2">
    <source>
        <dbReference type="EMBL" id="AQP43447.1"/>
    </source>
</evidence>